<protein>
    <recommendedName>
        <fullName evidence="3">Lipoprotein</fullName>
    </recommendedName>
</protein>
<dbReference type="RefSeq" id="WP_072909339.1">
    <property type="nucleotide sequence ID" value="NZ_FQZT01000011.1"/>
</dbReference>
<reference evidence="1 2" key="1">
    <citation type="submission" date="2016-11" db="EMBL/GenBank/DDBJ databases">
        <authorList>
            <person name="Jaros S."/>
            <person name="Januszkiewicz K."/>
            <person name="Wedrychowicz H."/>
        </authorList>
    </citation>
    <scope>NUCLEOTIDE SEQUENCE [LARGE SCALE GENOMIC DNA]</scope>
    <source>
        <strain evidence="1 2">DSM 5091</strain>
    </source>
</reference>
<evidence type="ECO:0008006" key="3">
    <source>
        <dbReference type="Google" id="ProtNLM"/>
    </source>
</evidence>
<proteinExistence type="predicted"/>
<dbReference type="OrthoDB" id="6077795at2"/>
<dbReference type="AlphaFoldDB" id="A0A1M6KRB4"/>
<keyword evidence="2" id="KW-1185">Reference proteome</keyword>
<name>A0A1M6KRB4_MALRU</name>
<dbReference type="Proteomes" id="UP000184171">
    <property type="component" value="Unassembled WGS sequence"/>
</dbReference>
<gene>
    <name evidence="1" type="ORF">SAMN02745165_02770</name>
</gene>
<accession>A0A1M6KRB4</accession>
<evidence type="ECO:0000313" key="2">
    <source>
        <dbReference type="Proteomes" id="UP000184171"/>
    </source>
</evidence>
<evidence type="ECO:0000313" key="1">
    <source>
        <dbReference type="EMBL" id="SHJ61487.1"/>
    </source>
</evidence>
<organism evidence="1 2">
    <name type="scientific">Malonomonas rubra DSM 5091</name>
    <dbReference type="NCBI Taxonomy" id="1122189"/>
    <lineage>
        <taxon>Bacteria</taxon>
        <taxon>Pseudomonadati</taxon>
        <taxon>Thermodesulfobacteriota</taxon>
        <taxon>Desulfuromonadia</taxon>
        <taxon>Desulfuromonadales</taxon>
        <taxon>Geopsychrobacteraceae</taxon>
        <taxon>Malonomonas</taxon>
    </lineage>
</organism>
<dbReference type="PROSITE" id="PS51257">
    <property type="entry name" value="PROKAR_LIPOPROTEIN"/>
    <property type="match status" value="1"/>
</dbReference>
<dbReference type="EMBL" id="FQZT01000011">
    <property type="protein sequence ID" value="SHJ61487.1"/>
    <property type="molecule type" value="Genomic_DNA"/>
</dbReference>
<sequence>MKIDFTILFLLIVLFLSGCSSAKIKNAWKQEEYNKKTTSILVVGVAIRKGRRQLFETTLAKKLKAHGVRAIPSYTAFSKDEMKEPDVNAFLKEKNIQSVVVVKVINSKAIKQRVAQTTYVEKTPPLRMNPYFARFDGRGWHADYRYWETTISTYDTDYVISNLEANFYQQGDKNVLWSALVEIDGLDNDKSNVDDLANALVKQMRKDRRI</sequence>
<dbReference type="STRING" id="1122189.SAMN02745165_02770"/>